<protein>
    <submittedName>
        <fullName evidence="1">Uncharacterized protein</fullName>
    </submittedName>
</protein>
<evidence type="ECO:0000313" key="1">
    <source>
        <dbReference type="EMBL" id="GMN35863.1"/>
    </source>
</evidence>
<organism evidence="1 2">
    <name type="scientific">Ficus carica</name>
    <name type="common">Common fig</name>
    <dbReference type="NCBI Taxonomy" id="3494"/>
    <lineage>
        <taxon>Eukaryota</taxon>
        <taxon>Viridiplantae</taxon>
        <taxon>Streptophyta</taxon>
        <taxon>Embryophyta</taxon>
        <taxon>Tracheophyta</taxon>
        <taxon>Spermatophyta</taxon>
        <taxon>Magnoliopsida</taxon>
        <taxon>eudicotyledons</taxon>
        <taxon>Gunneridae</taxon>
        <taxon>Pentapetalae</taxon>
        <taxon>rosids</taxon>
        <taxon>fabids</taxon>
        <taxon>Rosales</taxon>
        <taxon>Moraceae</taxon>
        <taxon>Ficeae</taxon>
        <taxon>Ficus</taxon>
    </lineage>
</organism>
<sequence length="116" mass="12856">MIEAFLDPIRLYSGASWPPLKQAADFYCSCLSLVVHLFPLLYHDNAFVVSCAVNMGNASATLPMLEEFFKHQYEASRGVYGTPSFFLNGFYLHDAGASTDFTGWTNFIDPLIAASD</sequence>
<dbReference type="Gene3D" id="3.40.30.10">
    <property type="entry name" value="Glutaredoxin"/>
    <property type="match status" value="1"/>
</dbReference>
<dbReference type="AlphaFoldDB" id="A0AA87ZYJ0"/>
<gene>
    <name evidence="1" type="ORF">TIFTF001_005579</name>
</gene>
<name>A0AA87ZYJ0_FICCA</name>
<keyword evidence="2" id="KW-1185">Reference proteome</keyword>
<dbReference type="PANTHER" id="PTHR33875">
    <property type="entry name" value="OS09G0542200 PROTEIN"/>
    <property type="match status" value="1"/>
</dbReference>
<dbReference type="Proteomes" id="UP001187192">
    <property type="component" value="Unassembled WGS sequence"/>
</dbReference>
<dbReference type="EMBL" id="BTGU01000005">
    <property type="protein sequence ID" value="GMN35863.1"/>
    <property type="molecule type" value="Genomic_DNA"/>
</dbReference>
<evidence type="ECO:0000313" key="2">
    <source>
        <dbReference type="Proteomes" id="UP001187192"/>
    </source>
</evidence>
<proteinExistence type="predicted"/>
<dbReference type="SUPFAM" id="SSF52833">
    <property type="entry name" value="Thioredoxin-like"/>
    <property type="match status" value="1"/>
</dbReference>
<reference evidence="1" key="1">
    <citation type="submission" date="2023-07" db="EMBL/GenBank/DDBJ databases">
        <title>draft genome sequence of fig (Ficus carica).</title>
        <authorList>
            <person name="Takahashi T."/>
            <person name="Nishimura K."/>
        </authorList>
    </citation>
    <scope>NUCLEOTIDE SEQUENCE</scope>
</reference>
<comment type="caution">
    <text evidence="1">The sequence shown here is derived from an EMBL/GenBank/DDBJ whole genome shotgun (WGS) entry which is preliminary data.</text>
</comment>
<accession>A0AA87ZYJ0</accession>
<dbReference type="PANTHER" id="PTHR33875:SF2">
    <property type="entry name" value="ACR183CP"/>
    <property type="match status" value="1"/>
</dbReference>
<dbReference type="InterPro" id="IPR036249">
    <property type="entry name" value="Thioredoxin-like_sf"/>
</dbReference>